<dbReference type="InterPro" id="IPR027417">
    <property type="entry name" value="P-loop_NTPase"/>
</dbReference>
<dbReference type="InterPro" id="IPR036388">
    <property type="entry name" value="WH-like_DNA-bd_sf"/>
</dbReference>
<dbReference type="InterPro" id="IPR025875">
    <property type="entry name" value="Leu-rich_rpt_4"/>
</dbReference>
<dbReference type="PANTHER" id="PTHR47679">
    <property type="entry name" value="PROTEIN TORNADO 1"/>
    <property type="match status" value="1"/>
</dbReference>
<dbReference type="Gene3D" id="3.30.70.1390">
    <property type="entry name" value="ROC domain from the Parkinson's disease-associated leucine-rich repeat kinase 2"/>
    <property type="match status" value="1"/>
</dbReference>
<accession>A0A923T7C7</accession>
<evidence type="ECO:0000259" key="3">
    <source>
        <dbReference type="Pfam" id="PF16095"/>
    </source>
</evidence>
<dbReference type="Pfam" id="PF16095">
    <property type="entry name" value="COR-A"/>
    <property type="match status" value="1"/>
</dbReference>
<organism evidence="6 7">
    <name type="scientific">Neolewinella lacunae</name>
    <dbReference type="NCBI Taxonomy" id="1517758"/>
    <lineage>
        <taxon>Bacteria</taxon>
        <taxon>Pseudomonadati</taxon>
        <taxon>Bacteroidota</taxon>
        <taxon>Saprospiria</taxon>
        <taxon>Saprospirales</taxon>
        <taxon>Lewinellaceae</taxon>
        <taxon>Neolewinella</taxon>
    </lineage>
</organism>
<dbReference type="Pfam" id="PF19964">
    <property type="entry name" value="EAD11"/>
    <property type="match status" value="1"/>
</dbReference>
<dbReference type="PROSITE" id="PS51450">
    <property type="entry name" value="LRR"/>
    <property type="match status" value="5"/>
</dbReference>
<feature type="domain" description="COR" evidence="3">
    <location>
        <begin position="408"/>
        <end position="547"/>
    </location>
</feature>
<evidence type="ECO:0000313" key="6">
    <source>
        <dbReference type="EMBL" id="MBC6994360.1"/>
    </source>
</evidence>
<dbReference type="Pfam" id="PF25497">
    <property type="entry name" value="COR-B"/>
    <property type="match status" value="1"/>
</dbReference>
<dbReference type="Gene3D" id="3.80.10.10">
    <property type="entry name" value="Ribonuclease Inhibitor"/>
    <property type="match status" value="1"/>
</dbReference>
<proteinExistence type="predicted"/>
<dbReference type="InterPro" id="IPR003591">
    <property type="entry name" value="Leu-rich_rpt_typical-subtyp"/>
</dbReference>
<evidence type="ECO:0000256" key="1">
    <source>
        <dbReference type="ARBA" id="ARBA00022614"/>
    </source>
</evidence>
<dbReference type="AlphaFoldDB" id="A0A923T7C7"/>
<dbReference type="InterPro" id="IPR057263">
    <property type="entry name" value="COR-B"/>
</dbReference>
<keyword evidence="2" id="KW-0677">Repeat</keyword>
<name>A0A923T7C7_9BACT</name>
<feature type="domain" description="C-terminal of Roc COR-B" evidence="5">
    <location>
        <begin position="561"/>
        <end position="706"/>
    </location>
</feature>
<dbReference type="SMART" id="SM00365">
    <property type="entry name" value="LRR_SD22"/>
    <property type="match status" value="3"/>
</dbReference>
<dbReference type="InterPro" id="IPR001611">
    <property type="entry name" value="Leu-rich_rpt"/>
</dbReference>
<dbReference type="Gene3D" id="1.10.10.2200">
    <property type="match status" value="1"/>
</dbReference>
<dbReference type="Pfam" id="PF12799">
    <property type="entry name" value="LRR_4"/>
    <property type="match status" value="2"/>
</dbReference>
<dbReference type="InterPro" id="IPR045439">
    <property type="entry name" value="EAD11"/>
</dbReference>
<keyword evidence="7" id="KW-1185">Reference proteome</keyword>
<evidence type="ECO:0000259" key="5">
    <source>
        <dbReference type="Pfam" id="PF25497"/>
    </source>
</evidence>
<evidence type="ECO:0000313" key="7">
    <source>
        <dbReference type="Proteomes" id="UP000650081"/>
    </source>
</evidence>
<dbReference type="Gene3D" id="1.10.10.10">
    <property type="entry name" value="Winged helix-like DNA-binding domain superfamily/Winged helix DNA-binding domain"/>
    <property type="match status" value="1"/>
</dbReference>
<protein>
    <submittedName>
        <fullName evidence="6">Leucine-rich repeat domain-containing protein</fullName>
    </submittedName>
</protein>
<gene>
    <name evidence="6" type="ORF">H9S92_09310</name>
</gene>
<dbReference type="Gene3D" id="3.30.310.200">
    <property type="match status" value="1"/>
</dbReference>
<evidence type="ECO:0000259" key="4">
    <source>
        <dbReference type="Pfam" id="PF19964"/>
    </source>
</evidence>
<dbReference type="EMBL" id="JACSIT010000098">
    <property type="protein sequence ID" value="MBC6994360.1"/>
    <property type="molecule type" value="Genomic_DNA"/>
</dbReference>
<dbReference type="InterPro" id="IPR032675">
    <property type="entry name" value="LRR_dom_sf"/>
</dbReference>
<evidence type="ECO:0000256" key="2">
    <source>
        <dbReference type="ARBA" id="ARBA00022737"/>
    </source>
</evidence>
<dbReference type="SUPFAM" id="SSF52075">
    <property type="entry name" value="Outer arm dynein light chain 1"/>
    <property type="match status" value="1"/>
</dbReference>
<dbReference type="SUPFAM" id="SSF52540">
    <property type="entry name" value="P-loop containing nucleoside triphosphate hydrolases"/>
    <property type="match status" value="1"/>
</dbReference>
<dbReference type="PANTHER" id="PTHR47679:SF2">
    <property type="entry name" value="C-TERMINAL OF ROC (COR) DOMAIN-CONTAINING PROTEIN"/>
    <property type="match status" value="1"/>
</dbReference>
<dbReference type="SMART" id="SM00369">
    <property type="entry name" value="LRR_TYP"/>
    <property type="match status" value="5"/>
</dbReference>
<dbReference type="InterPro" id="IPR032171">
    <property type="entry name" value="COR-A"/>
</dbReference>
<comment type="caution">
    <text evidence="6">The sequence shown here is derived from an EMBL/GenBank/DDBJ whole genome shotgun (WGS) entry which is preliminary data.</text>
</comment>
<dbReference type="Pfam" id="PF08477">
    <property type="entry name" value="Roc"/>
    <property type="match status" value="1"/>
</dbReference>
<sequence length="931" mass="105657">MKEWDELTEDEQTPEAGYLEALRRIEACREKGEWALDLSGLKLLKIPHEVAELVGLQSLYLHINQISDLGLLAELVGLEKLILFRNQITDLVPLAGLVGLRVLDLSRNQITDLDPLAGLVGLESLWLHNNQITDLDPLAGMVGLEKLGLNRNQIKDLEPLAALLNKGLPISFGRYSTDDGIYLDENSLINPPREIAQQGTKAVLKYLADQERLGVQKAYEGRLMIVGEGKVGKTTLLHKLKDPTFVPNPDEPQTHGINIWRDWTFPVPGKEEAYSASVWDFGGQDIQHLTHQYFFTPGTVFLLVVNKRGNNVESEASQLNYWFRIIELMGRNAGQKARVLVVHNVFNSDKSHQGFNLGPYQERYAETLEISFQAVNLATQSGAFDDLRRDIQTALIELPGVGEKIIKGWPDIRRELGEMREERRISWKEFGKLCAPKGIVEEESKLLLTRYLARLGEILHYEHGGLLFDNVLLDIDWVTTAVYGITESQDIINRKGRFTREEIVSVWQKNGVTDPSNHELMLQLLQMDAFELCWKTEAGEYLTPTLFSAHEPAAPSVRPDLGVRFHYDYLPKGLLGQLIVRLHPHLEADHYWQEGVYLVREGCRARVSRPLADKDGERIIEIIVEGSAPRHYALLSLVVQELETIHRRSFPRISFEKEIPCPCERCRAGMLGQHYFGWNKLLELRNEGDPIAFCGNNRQTAIALLLEGFQRLEKQSPMNFAERIRQLVSSNQIKEALELLDRQYPSDAAALLSSDYRRLQDNQIMGVLSGEEERRVSAQIASRLLSLASKLGEQPSEQQQRKTIEAALPGLTAQLDRIEATGKDTNQKVTALGQILLHIGQEVENTREDLFVSRQEERQFMRKLEETVEQLPVPQQPGEAWYERPAKAKIKIALDLLAFVPGMSLKWEKELSKDGARVPRSWGEFKGWFLG</sequence>
<keyword evidence="1" id="KW-0433">Leucine-rich repeat</keyword>
<feature type="domain" description="Effector-associated" evidence="4">
    <location>
        <begin position="720"/>
        <end position="791"/>
    </location>
</feature>
<reference evidence="6" key="1">
    <citation type="submission" date="2020-08" db="EMBL/GenBank/DDBJ databases">
        <title>Lewinella bacteria from marine environments.</title>
        <authorList>
            <person name="Zhong Y."/>
        </authorList>
    </citation>
    <scope>NUCLEOTIDE SEQUENCE</scope>
    <source>
        <strain evidence="6">KCTC 42187</strain>
    </source>
</reference>
<dbReference type="Proteomes" id="UP000650081">
    <property type="component" value="Unassembled WGS sequence"/>
</dbReference>